<dbReference type="Pfam" id="PF12849">
    <property type="entry name" value="PBP_like_2"/>
    <property type="match status" value="1"/>
</dbReference>
<evidence type="ECO:0000256" key="2">
    <source>
        <dbReference type="ARBA" id="ARBA00008725"/>
    </source>
</evidence>
<gene>
    <name evidence="9" type="primary">pstS</name>
    <name evidence="9" type="ORF">CIG1485E_0194</name>
</gene>
<sequence>MLKKIALFTATSILALNLSASDKIIGQGATFPLPVYKEWSKLYYQATKNQVTYNGGGSGKGISAITDRNGEFGGSDSPLKNAELQEKKLLQFPAIIGSVVLAYNLDGVKDGELKLSSDVVAGIFSGKITKWSDALIKKDNPNLSLPDADIVPVVRSDSSGTTFNFTSYLSKANEEWATKYGANKSINWGAKVTPAAGNPLVASTIKQIPNSIGYIEYAYKLSTRLNAATLQTKSGDWAEPTPENFARAAANSNFKISENFYDVLAYANGAKSYPIVAATFILVPSDKAENTKKVTKFFKWAFSDAKALDAAKKLGYEPLPKVTTDMIEEYWNKNGINPKN</sequence>
<dbReference type="PIRSF" id="PIRSF002756">
    <property type="entry name" value="PstS"/>
    <property type="match status" value="1"/>
</dbReference>
<evidence type="ECO:0000256" key="3">
    <source>
        <dbReference type="ARBA" id="ARBA00011529"/>
    </source>
</evidence>
<comment type="subunit">
    <text evidence="3">The complex is composed of two ATP-binding proteins (PstB), two transmembrane proteins (PstC and PstA) and a solute-binding protein (PstS).</text>
</comment>
<protein>
    <recommendedName>
        <fullName evidence="6">Phosphate-binding protein</fullName>
    </recommendedName>
</protein>
<dbReference type="InterPro" id="IPR050962">
    <property type="entry name" value="Phosphate-bind_PstS"/>
</dbReference>
<comment type="similarity">
    <text evidence="2 6">Belongs to the PstS family.</text>
</comment>
<feature type="signal peptide" evidence="7">
    <location>
        <begin position="1"/>
        <end position="20"/>
    </location>
</feature>
<dbReference type="STRING" id="1244531.CIG2463D_0197"/>
<dbReference type="NCBIfam" id="TIGR00975">
    <property type="entry name" value="3a0107s03"/>
    <property type="match status" value="1"/>
</dbReference>
<dbReference type="KEGG" id="caj:CIG1485E_0194"/>
<evidence type="ECO:0000256" key="7">
    <source>
        <dbReference type="SAM" id="SignalP"/>
    </source>
</evidence>
<dbReference type="GO" id="GO:0035435">
    <property type="term" value="P:phosphate ion transmembrane transport"/>
    <property type="evidence" value="ECO:0007669"/>
    <property type="project" value="InterPro"/>
</dbReference>
<dbReference type="RefSeq" id="WP_038452714.1">
    <property type="nucleotide sequence ID" value="NZ_CP009043.1"/>
</dbReference>
<proteinExistence type="inferred from homology"/>
<keyword evidence="7" id="KW-0732">Signal</keyword>
<evidence type="ECO:0000256" key="5">
    <source>
        <dbReference type="ARBA" id="ARBA00022592"/>
    </source>
</evidence>
<evidence type="ECO:0000313" key="9">
    <source>
        <dbReference type="EMBL" id="AII14066.1"/>
    </source>
</evidence>
<dbReference type="PANTHER" id="PTHR42996">
    <property type="entry name" value="PHOSPHATE-BINDING PROTEIN PSTS"/>
    <property type="match status" value="1"/>
</dbReference>
<dbReference type="GO" id="GO:0043190">
    <property type="term" value="C:ATP-binding cassette (ABC) transporter complex"/>
    <property type="evidence" value="ECO:0007669"/>
    <property type="project" value="InterPro"/>
</dbReference>
<dbReference type="EMBL" id="CP009043">
    <property type="protein sequence ID" value="AII14066.1"/>
    <property type="molecule type" value="Genomic_DNA"/>
</dbReference>
<accession>A0A076F7N7</accession>
<dbReference type="CDD" id="cd13565">
    <property type="entry name" value="PBP2_PstS"/>
    <property type="match status" value="1"/>
</dbReference>
<dbReference type="HOGENOM" id="CLU_034528_1_0_7"/>
<dbReference type="AlphaFoldDB" id="A0A076F7N7"/>
<evidence type="ECO:0000256" key="4">
    <source>
        <dbReference type="ARBA" id="ARBA00022448"/>
    </source>
</evidence>
<dbReference type="InterPro" id="IPR005673">
    <property type="entry name" value="ABC_phos-bd_PstS"/>
</dbReference>
<name>A0A076F7N7_9BACT</name>
<dbReference type="Proteomes" id="UP000028486">
    <property type="component" value="Chromosome"/>
</dbReference>
<dbReference type="SUPFAM" id="SSF53850">
    <property type="entry name" value="Periplasmic binding protein-like II"/>
    <property type="match status" value="1"/>
</dbReference>
<feature type="chain" id="PRO_5001711603" description="Phosphate-binding protein" evidence="7">
    <location>
        <begin position="21"/>
        <end position="340"/>
    </location>
</feature>
<dbReference type="PANTHER" id="PTHR42996:SF1">
    <property type="entry name" value="PHOSPHATE-BINDING PROTEIN PSTS"/>
    <property type="match status" value="1"/>
</dbReference>
<evidence type="ECO:0000256" key="1">
    <source>
        <dbReference type="ARBA" id="ARBA00002841"/>
    </source>
</evidence>
<dbReference type="eggNOG" id="COG0226">
    <property type="taxonomic scope" value="Bacteria"/>
</dbReference>
<evidence type="ECO:0000256" key="6">
    <source>
        <dbReference type="PIRNR" id="PIRNR002756"/>
    </source>
</evidence>
<evidence type="ECO:0000313" key="10">
    <source>
        <dbReference type="Proteomes" id="UP000028486"/>
    </source>
</evidence>
<evidence type="ECO:0000259" key="8">
    <source>
        <dbReference type="Pfam" id="PF12849"/>
    </source>
</evidence>
<dbReference type="GO" id="GO:0042301">
    <property type="term" value="F:phosphate ion binding"/>
    <property type="evidence" value="ECO:0007669"/>
    <property type="project" value="InterPro"/>
</dbReference>
<organism evidence="9 10">
    <name type="scientific">Campylobacter iguaniorum</name>
    <dbReference type="NCBI Taxonomy" id="1244531"/>
    <lineage>
        <taxon>Bacteria</taxon>
        <taxon>Pseudomonadati</taxon>
        <taxon>Campylobacterota</taxon>
        <taxon>Epsilonproteobacteria</taxon>
        <taxon>Campylobacterales</taxon>
        <taxon>Campylobacteraceae</taxon>
        <taxon>Campylobacter</taxon>
    </lineage>
</organism>
<reference evidence="10" key="1">
    <citation type="journal article" date="2014" name="Genome Announc.">
        <title>Complete Genome Sequence of Campylobacter iguaniorum Strain 1485ET, Isolated from a Bearded Dragon (Pogona vitticeps).</title>
        <authorList>
            <person name="Gilbert M.J."/>
            <person name="Miller W.G."/>
            <person name="Yee E."/>
            <person name="Kik M."/>
            <person name="Wagenaar J.A."/>
            <person name="Duim B."/>
        </authorList>
    </citation>
    <scope>NUCLEOTIDE SEQUENCE [LARGE SCALE GENOMIC DNA]</scope>
    <source>
        <strain evidence="10">1485E</strain>
    </source>
</reference>
<dbReference type="InterPro" id="IPR024370">
    <property type="entry name" value="PBP_domain"/>
</dbReference>
<dbReference type="OrthoDB" id="9801510at2"/>
<keyword evidence="10" id="KW-1185">Reference proteome</keyword>
<dbReference type="Gene3D" id="3.40.190.10">
    <property type="entry name" value="Periplasmic binding protein-like II"/>
    <property type="match status" value="2"/>
</dbReference>
<feature type="domain" description="PBP" evidence="8">
    <location>
        <begin position="20"/>
        <end position="304"/>
    </location>
</feature>
<keyword evidence="5 6" id="KW-0592">Phosphate transport</keyword>
<keyword evidence="4 6" id="KW-0813">Transport</keyword>
<comment type="function">
    <text evidence="1">Part of the ABC transporter complex PstSACB involved in phosphate import.</text>
</comment>